<protein>
    <recommendedName>
        <fullName evidence="3">CCZ1/INTU/HSP4 first Longin domain-containing protein</fullName>
    </recommendedName>
</protein>
<accession>A0A1A8YUX4</accession>
<evidence type="ECO:0000259" key="3">
    <source>
        <dbReference type="Pfam" id="PF19031"/>
    </source>
</evidence>
<proteinExistence type="inferred from homology"/>
<dbReference type="EMBL" id="FLRE01000098">
    <property type="protein sequence ID" value="SBT35329.1"/>
    <property type="molecule type" value="Genomic_DNA"/>
</dbReference>
<dbReference type="GO" id="GO:0035658">
    <property type="term" value="C:Mon1-Ccz1 complex"/>
    <property type="evidence" value="ECO:0007669"/>
    <property type="project" value="InterPro"/>
</dbReference>
<dbReference type="Pfam" id="PF19031">
    <property type="entry name" value="Intu_longin_1"/>
    <property type="match status" value="1"/>
</dbReference>
<evidence type="ECO:0000313" key="5">
    <source>
        <dbReference type="EMBL" id="SBT35329.1"/>
    </source>
</evidence>
<dbReference type="PANTHER" id="PTHR13056">
    <property type="entry name" value="VACUOLAR FUSION PROTEIN CCZ1 HOMOLOG-RELATED"/>
    <property type="match status" value="1"/>
</dbReference>
<keyword evidence="7" id="KW-1185">Reference proteome</keyword>
<reference evidence="5" key="2">
    <citation type="submission" date="2016-05" db="EMBL/GenBank/DDBJ databases">
        <authorList>
            <person name="Lavstsen T."/>
            <person name="Jespersen J.S."/>
        </authorList>
    </citation>
    <scope>NUCLEOTIDE SEQUENCE [LARGE SCALE GENOMIC DNA]</scope>
</reference>
<dbReference type="Proteomes" id="UP000078555">
    <property type="component" value="Unassembled WGS sequence"/>
</dbReference>
<evidence type="ECO:0000313" key="4">
    <source>
        <dbReference type="EMBL" id="SBT34915.1"/>
    </source>
</evidence>
<organism evidence="5 6">
    <name type="scientific">Plasmodium ovale wallikeri</name>
    <dbReference type="NCBI Taxonomy" id="864142"/>
    <lineage>
        <taxon>Eukaryota</taxon>
        <taxon>Sar</taxon>
        <taxon>Alveolata</taxon>
        <taxon>Apicomplexa</taxon>
        <taxon>Aconoidasida</taxon>
        <taxon>Haemosporida</taxon>
        <taxon>Plasmodiidae</taxon>
        <taxon>Plasmodium</taxon>
        <taxon>Plasmodium (Plasmodium)</taxon>
    </lineage>
</organism>
<reference evidence="6 7" key="1">
    <citation type="submission" date="2016-05" db="EMBL/GenBank/DDBJ databases">
        <authorList>
            <person name="Naeem Raeece"/>
        </authorList>
    </citation>
    <scope>NUCLEOTIDE SEQUENCE [LARGE SCALE GENOMIC DNA]</scope>
</reference>
<feature type="region of interest" description="Disordered" evidence="2">
    <location>
        <begin position="589"/>
        <end position="622"/>
    </location>
</feature>
<feature type="region of interest" description="Disordered" evidence="2">
    <location>
        <begin position="458"/>
        <end position="490"/>
    </location>
</feature>
<dbReference type="PANTHER" id="PTHR13056:SF0">
    <property type="entry name" value="VACUOLAR FUSION PROTEIN CCZ1 HOMOLOG-RELATED"/>
    <property type="match status" value="1"/>
</dbReference>
<evidence type="ECO:0000256" key="1">
    <source>
        <dbReference type="ARBA" id="ARBA00005352"/>
    </source>
</evidence>
<comment type="similarity">
    <text evidence="1">Belongs to the CCZ1 family.</text>
</comment>
<feature type="compositionally biased region" description="Basic and acidic residues" evidence="2">
    <location>
        <begin position="595"/>
        <end position="617"/>
    </location>
</feature>
<feature type="domain" description="CCZ1/INTU/HSP4 first Longin" evidence="3">
    <location>
        <begin position="19"/>
        <end position="126"/>
    </location>
</feature>
<evidence type="ECO:0000256" key="2">
    <source>
        <dbReference type="SAM" id="MobiDB-lite"/>
    </source>
</evidence>
<dbReference type="InterPro" id="IPR013176">
    <property type="entry name" value="Ccz1"/>
</dbReference>
<dbReference type="InterPro" id="IPR043987">
    <property type="entry name" value="CCZ1/INTU/HSP4_longin_1"/>
</dbReference>
<feature type="compositionally biased region" description="Basic and acidic residues" evidence="2">
    <location>
        <begin position="470"/>
        <end position="484"/>
    </location>
</feature>
<feature type="region of interest" description="Disordered" evidence="2">
    <location>
        <begin position="555"/>
        <end position="575"/>
    </location>
</feature>
<feature type="compositionally biased region" description="Low complexity" evidence="2">
    <location>
        <begin position="562"/>
        <end position="573"/>
    </location>
</feature>
<evidence type="ECO:0000313" key="6">
    <source>
        <dbReference type="Proteomes" id="UP000078550"/>
    </source>
</evidence>
<evidence type="ECO:0000313" key="7">
    <source>
        <dbReference type="Proteomes" id="UP000078555"/>
    </source>
</evidence>
<dbReference type="AlphaFoldDB" id="A0A1A8YUX4"/>
<dbReference type="Proteomes" id="UP000078550">
    <property type="component" value="Unassembled WGS sequence"/>
</dbReference>
<name>A0A1A8YUX4_PLAOA</name>
<sequence length="705" mass="80897">MDKIKIEALFIYDEDVKKNDKFVTDEQIQAEKVLYYYPQEADPNAKVSHASTMEGVSAFINHFSKSHIDHIVTNNNLIVLNRWYKRLFVTVIVKNLYTSYNMELLMCKLLHSVLSNFISIFTLLHGHIRNYLKYKKYKTTESVNKKKGLQTILDDYVFTYINTINNENISIHNELQSFHFFPVEKHTYVTVQNLISSLILGNKSVKNGALFYEGYLIYSSLPISEMKIIYNYLVSYSGTVNNLKLNQYPFKKIASSAAINANGGLSSFGRCNSIEEKNGFLLGIKKSSVFMPVITLRGDKKHKLVALIFKGILMLLLIKGSTVKDEDFDILLDVQNKCTNENTNDIYNLYKLNESLQHQFKKYINQDDVIKFFYYNECNNSVKYSCNNKKINNEEIFLVTDFHYLLKDSEIRYNQVKFNKSMCLKNKEKETLSKEFFNFQHHVQTTAAGAATGEATAATTAATGVTSIPSRERGEEKAEEHQGEGIKGFHSKVVHETVMHKSVLGNSFSQEGKDVPRNFQDAIYDAGRESPRIFQREREKMAKIVQAETSKGTVAKETGGNTSVISTHSTIHTQAEEKTRKMYKGHIADNAHLVPEQDKQNRQNEWVVEGRKSRNLDSARGTNGGRKKVKLVFNDELKKKLFEDTSDDVKIETVFFKEANSPWVVGKRSLQRELFLFPDDVKMSLSKAQHDFNQLIDTHFANIYI</sequence>
<gene>
    <name evidence="4" type="ORF">POVWA1_024640</name>
    <name evidence="5" type="ORF">POVWA2_024500</name>
</gene>
<dbReference type="GO" id="GO:0016192">
    <property type="term" value="P:vesicle-mediated transport"/>
    <property type="evidence" value="ECO:0007669"/>
    <property type="project" value="InterPro"/>
</dbReference>
<dbReference type="EMBL" id="FLRD01000077">
    <property type="protein sequence ID" value="SBT34915.1"/>
    <property type="molecule type" value="Genomic_DNA"/>
</dbReference>